<feature type="domain" description="3-dehydroquinate synthase N-terminal" evidence="11">
    <location>
        <begin position="69"/>
        <end position="179"/>
    </location>
</feature>
<dbReference type="CDD" id="cd08195">
    <property type="entry name" value="DHQS"/>
    <property type="match status" value="1"/>
</dbReference>
<feature type="binding site" evidence="9">
    <location>
        <begin position="169"/>
        <end position="172"/>
    </location>
    <ligand>
        <name>NAD(+)</name>
        <dbReference type="ChEBI" id="CHEBI:57540"/>
    </ligand>
</feature>
<comment type="pathway">
    <text evidence="9">Metabolic intermediate biosynthesis; chorismate biosynthesis; chorismate from D-erythrose 4-phosphate and phosphoenolpyruvate: step 2/7.</text>
</comment>
<dbReference type="Gene3D" id="3.40.50.1970">
    <property type="match status" value="1"/>
</dbReference>
<comment type="catalytic activity">
    <reaction evidence="9">
        <text>7-phospho-2-dehydro-3-deoxy-D-arabino-heptonate = 3-dehydroquinate + phosphate</text>
        <dbReference type="Rhea" id="RHEA:21968"/>
        <dbReference type="ChEBI" id="CHEBI:32364"/>
        <dbReference type="ChEBI" id="CHEBI:43474"/>
        <dbReference type="ChEBI" id="CHEBI:58394"/>
        <dbReference type="EC" id="4.2.3.4"/>
    </reaction>
</comment>
<keyword evidence="14" id="KW-1185">Reference proteome</keyword>
<comment type="caution">
    <text evidence="9">Lacks conserved residue(s) required for the propagation of feature annotation.</text>
</comment>
<comment type="cofactor">
    <cofactor evidence="9">
        <name>Co(2+)</name>
        <dbReference type="ChEBI" id="CHEBI:48828"/>
    </cofactor>
    <cofactor evidence="9">
        <name>Zn(2+)</name>
        <dbReference type="ChEBI" id="CHEBI:29105"/>
    </cofactor>
    <text evidence="9">Binds 1 divalent metal cation per subunit. Can use either Co(2+) or Zn(2+).</text>
</comment>
<evidence type="ECO:0000313" key="13">
    <source>
        <dbReference type="EMBL" id="MBI6873077.1"/>
    </source>
</evidence>
<dbReference type="PANTHER" id="PTHR43622:SF1">
    <property type="entry name" value="3-DEHYDROQUINATE SYNTHASE"/>
    <property type="match status" value="1"/>
</dbReference>
<keyword evidence="4 9" id="KW-0547">Nucleotide-binding</keyword>
<evidence type="ECO:0000313" key="14">
    <source>
        <dbReference type="Proteomes" id="UP000622687"/>
    </source>
</evidence>
<dbReference type="GO" id="GO:0009073">
    <property type="term" value="P:aromatic amino acid family biosynthetic process"/>
    <property type="evidence" value="ECO:0007669"/>
    <property type="project" value="UniProtKB-KW"/>
</dbReference>
<dbReference type="RefSeq" id="WP_211142546.1">
    <property type="nucleotide sequence ID" value="NZ_JAEEGB010000010.1"/>
</dbReference>
<keyword evidence="3 9" id="KW-0479">Metal-binding</keyword>
<evidence type="ECO:0000256" key="5">
    <source>
        <dbReference type="ARBA" id="ARBA00022833"/>
    </source>
</evidence>
<proteinExistence type="inferred from homology"/>
<comment type="similarity">
    <text evidence="9">Belongs to the sugar phosphate cyclases superfamily. Dehydroquinate synthase family.</text>
</comment>
<gene>
    <name evidence="9 13" type="primary">aroB</name>
    <name evidence="13" type="ORF">I6U51_10220</name>
</gene>
<evidence type="ECO:0000256" key="10">
    <source>
        <dbReference type="NCBIfam" id="TIGR01357"/>
    </source>
</evidence>
<dbReference type="InterPro" id="IPR056179">
    <property type="entry name" value="DHQS_C"/>
</dbReference>
<keyword evidence="9" id="KW-0963">Cytoplasm</keyword>
<keyword evidence="6 9" id="KW-0520">NAD</keyword>
<dbReference type="GO" id="GO:0005737">
    <property type="term" value="C:cytoplasm"/>
    <property type="evidence" value="ECO:0007669"/>
    <property type="project" value="UniProtKB-SubCell"/>
</dbReference>
<dbReference type="GO" id="GO:0008652">
    <property type="term" value="P:amino acid biosynthetic process"/>
    <property type="evidence" value="ECO:0007669"/>
    <property type="project" value="UniProtKB-KW"/>
</dbReference>
<evidence type="ECO:0000256" key="2">
    <source>
        <dbReference type="ARBA" id="ARBA00001947"/>
    </source>
</evidence>
<dbReference type="PANTHER" id="PTHR43622">
    <property type="entry name" value="3-DEHYDROQUINATE SYNTHASE"/>
    <property type="match status" value="1"/>
</dbReference>
<dbReference type="NCBIfam" id="TIGR01357">
    <property type="entry name" value="aroB"/>
    <property type="match status" value="1"/>
</dbReference>
<dbReference type="GO" id="GO:0046872">
    <property type="term" value="F:metal ion binding"/>
    <property type="evidence" value="ECO:0007669"/>
    <property type="project" value="UniProtKB-KW"/>
</dbReference>
<feature type="binding site" evidence="9">
    <location>
        <position position="247"/>
    </location>
    <ligand>
        <name>Zn(2+)</name>
        <dbReference type="ChEBI" id="CHEBI:29105"/>
    </ligand>
</feature>
<dbReference type="EC" id="4.2.3.4" evidence="9 10"/>
<evidence type="ECO:0000256" key="6">
    <source>
        <dbReference type="ARBA" id="ARBA00023027"/>
    </source>
</evidence>
<dbReference type="InterPro" id="IPR050071">
    <property type="entry name" value="Dehydroquinate_synthase"/>
</dbReference>
<comment type="caution">
    <text evidence="13">The sequence shown here is derived from an EMBL/GenBank/DDBJ whole genome shotgun (WGS) entry which is preliminary data.</text>
</comment>
<dbReference type="Pfam" id="PF24621">
    <property type="entry name" value="DHQS_C"/>
    <property type="match status" value="1"/>
</dbReference>
<feature type="binding site" evidence="9">
    <location>
        <position position="151"/>
    </location>
    <ligand>
        <name>NAD(+)</name>
        <dbReference type="ChEBI" id="CHEBI:57540"/>
    </ligand>
</feature>
<feature type="domain" description="3-dehydroquinate synthase C-terminal" evidence="12">
    <location>
        <begin position="181"/>
        <end position="323"/>
    </location>
</feature>
<dbReference type="InterPro" id="IPR016037">
    <property type="entry name" value="DHQ_synth_AroB"/>
</dbReference>
<protein>
    <recommendedName>
        <fullName evidence="9 10">3-dehydroquinate synthase</fullName>
        <shortName evidence="9">DHQS</shortName>
        <ecNumber evidence="9 10">4.2.3.4</ecNumber>
    </recommendedName>
</protein>
<organism evidence="13 14">
    <name type="scientific">Clostridium aciditolerans</name>
    <dbReference type="NCBI Taxonomy" id="339861"/>
    <lineage>
        <taxon>Bacteria</taxon>
        <taxon>Bacillati</taxon>
        <taxon>Bacillota</taxon>
        <taxon>Clostridia</taxon>
        <taxon>Eubacteriales</taxon>
        <taxon>Clostridiaceae</taxon>
        <taxon>Clostridium</taxon>
    </lineage>
</organism>
<dbReference type="PIRSF" id="PIRSF001455">
    <property type="entry name" value="DHQ_synth"/>
    <property type="match status" value="1"/>
</dbReference>
<dbReference type="SUPFAM" id="SSF56796">
    <property type="entry name" value="Dehydroquinate synthase-like"/>
    <property type="match status" value="1"/>
</dbReference>
<keyword evidence="9" id="KW-0057">Aromatic amino acid biosynthesis</keyword>
<evidence type="ECO:0000256" key="4">
    <source>
        <dbReference type="ARBA" id="ARBA00022741"/>
    </source>
</evidence>
<evidence type="ECO:0000256" key="8">
    <source>
        <dbReference type="ARBA" id="ARBA00023285"/>
    </source>
</evidence>
<feature type="binding site" evidence="9">
    <location>
        <position position="263"/>
    </location>
    <ligand>
        <name>Zn(2+)</name>
        <dbReference type="ChEBI" id="CHEBI:29105"/>
    </ligand>
</feature>
<dbReference type="Gene3D" id="1.20.1090.10">
    <property type="entry name" value="Dehydroquinate synthase-like - alpha domain"/>
    <property type="match status" value="1"/>
</dbReference>
<feature type="binding site" evidence="9">
    <location>
        <position position="184"/>
    </location>
    <ligand>
        <name>Zn(2+)</name>
        <dbReference type="ChEBI" id="CHEBI:29105"/>
    </ligand>
</feature>
<dbReference type="FunFam" id="3.40.50.1970:FF:000007">
    <property type="entry name" value="Pentafunctional AROM polypeptide"/>
    <property type="match status" value="1"/>
</dbReference>
<dbReference type="InterPro" id="IPR030960">
    <property type="entry name" value="DHQS/DOIS_N"/>
</dbReference>
<evidence type="ECO:0000256" key="3">
    <source>
        <dbReference type="ARBA" id="ARBA00022723"/>
    </source>
</evidence>
<comment type="cofactor">
    <cofactor evidence="2">
        <name>Zn(2+)</name>
        <dbReference type="ChEBI" id="CHEBI:29105"/>
    </cofactor>
</comment>
<evidence type="ECO:0000256" key="9">
    <source>
        <dbReference type="HAMAP-Rule" id="MF_00110"/>
    </source>
</evidence>
<dbReference type="GO" id="GO:0003856">
    <property type="term" value="F:3-dehydroquinate synthase activity"/>
    <property type="evidence" value="ECO:0007669"/>
    <property type="project" value="UniProtKB-UniRule"/>
</dbReference>
<reference evidence="13" key="1">
    <citation type="submission" date="2020-12" db="EMBL/GenBank/DDBJ databases">
        <title>Clostridium thailandense sp. nov., a novel acetogenic bacterium isolated from peat land soil in Thailand.</title>
        <authorList>
            <person name="Chaikitkaew S."/>
            <person name="Birkeland N.K."/>
        </authorList>
    </citation>
    <scope>NUCLEOTIDE SEQUENCE</scope>
    <source>
        <strain evidence="13">DSM 17425</strain>
    </source>
</reference>
<keyword evidence="7 9" id="KW-0456">Lyase</keyword>
<evidence type="ECO:0000259" key="11">
    <source>
        <dbReference type="Pfam" id="PF01761"/>
    </source>
</evidence>
<dbReference type="GO" id="GO:0009423">
    <property type="term" value="P:chorismate biosynthetic process"/>
    <property type="evidence" value="ECO:0007669"/>
    <property type="project" value="UniProtKB-UniRule"/>
</dbReference>
<feature type="binding site" evidence="9">
    <location>
        <begin position="105"/>
        <end position="109"/>
    </location>
    <ligand>
        <name>NAD(+)</name>
        <dbReference type="ChEBI" id="CHEBI:57540"/>
    </ligand>
</feature>
<dbReference type="InterPro" id="IPR030963">
    <property type="entry name" value="DHQ_synth_fam"/>
</dbReference>
<dbReference type="GO" id="GO:0000166">
    <property type="term" value="F:nucleotide binding"/>
    <property type="evidence" value="ECO:0007669"/>
    <property type="project" value="UniProtKB-KW"/>
</dbReference>
<comment type="subcellular location">
    <subcellularLocation>
        <location evidence="9">Cytoplasm</location>
    </subcellularLocation>
</comment>
<feature type="binding site" evidence="9">
    <location>
        <begin position="129"/>
        <end position="130"/>
    </location>
    <ligand>
        <name>NAD(+)</name>
        <dbReference type="ChEBI" id="CHEBI:57540"/>
    </ligand>
</feature>
<keyword evidence="5 9" id="KW-0862">Zinc</keyword>
<comment type="cofactor">
    <cofactor evidence="1 9">
        <name>NAD(+)</name>
        <dbReference type="ChEBI" id="CHEBI:57540"/>
    </cofactor>
</comment>
<accession>A0A934HYY0</accession>
<feature type="binding site" evidence="9">
    <location>
        <position position="142"/>
    </location>
    <ligand>
        <name>NAD(+)</name>
        <dbReference type="ChEBI" id="CHEBI:57540"/>
    </ligand>
</feature>
<dbReference type="EMBL" id="JAEEGB010000010">
    <property type="protein sequence ID" value="MBI6873077.1"/>
    <property type="molecule type" value="Genomic_DNA"/>
</dbReference>
<evidence type="ECO:0000256" key="1">
    <source>
        <dbReference type="ARBA" id="ARBA00001911"/>
    </source>
</evidence>
<comment type="function">
    <text evidence="9">Catalyzes the conversion of 3-deoxy-D-arabino-heptulosonate 7-phosphate (DAHP) to dehydroquinate (DHQ).</text>
</comment>
<dbReference type="Proteomes" id="UP000622687">
    <property type="component" value="Unassembled WGS sequence"/>
</dbReference>
<keyword evidence="9" id="KW-0028">Amino-acid biosynthesis</keyword>
<dbReference type="AlphaFoldDB" id="A0A934HYY0"/>
<evidence type="ECO:0000259" key="12">
    <source>
        <dbReference type="Pfam" id="PF24621"/>
    </source>
</evidence>
<sequence>METLNTSCLKEGNEIYIEDNINRFYTLLNRHKIKIKNKIFLITDDVIYNIYKDLIYELQSKTECKVYYFAHGENNKNINTVQSIYNFLIENNANRSSTLIALGGGVVGDLVGFVASTYMRGIKFINVPTTLLSQVDSCIGGKVGYDYNGIKNVIGSFYNPVFVYICTRFLKTLEEKQFKDGLGEVVKYGMIKDIQLLDFIDKNYKYILEKKNDKLFYIVKECLNIKLEIVEKDFNDSDLRNILNFGHTVGHGIEVSSNFTISHGEAVALGMLAAVKLSEKKLSLNSEVYMKLEALLEKLELPTRYKVDNYSTFLYAINHDKKNTDKIRFVLLEDISKCKIKVEVTAEEIYSAVEGSISRG</sequence>
<dbReference type="Pfam" id="PF01761">
    <property type="entry name" value="DHQ_synthase"/>
    <property type="match status" value="1"/>
</dbReference>
<evidence type="ECO:0000256" key="7">
    <source>
        <dbReference type="ARBA" id="ARBA00023239"/>
    </source>
</evidence>
<keyword evidence="8 9" id="KW-0170">Cobalt</keyword>
<dbReference type="HAMAP" id="MF_00110">
    <property type="entry name" value="DHQ_synthase"/>
    <property type="match status" value="1"/>
</dbReference>
<name>A0A934HYY0_9CLOT</name>